<proteinExistence type="predicted"/>
<dbReference type="InterPro" id="IPR007298">
    <property type="entry name" value="Cu-R_lipoprotein_NlpE"/>
</dbReference>
<dbReference type="Gene3D" id="2.40.128.640">
    <property type="match status" value="1"/>
</dbReference>
<dbReference type="Pfam" id="PF04170">
    <property type="entry name" value="NlpE"/>
    <property type="match status" value="1"/>
</dbReference>
<evidence type="ECO:0000313" key="4">
    <source>
        <dbReference type="Proteomes" id="UP000664658"/>
    </source>
</evidence>
<keyword evidence="1" id="KW-0732">Signal</keyword>
<dbReference type="RefSeq" id="WP_207542150.1">
    <property type="nucleotide sequence ID" value="NZ_JAFNAA010000010.1"/>
</dbReference>
<sequence length="243" mass="26343">MASSFLRSALALSVIFSLSMPVVQAADNARTTDSEPATLFEGYQGVLPCTDCDGIDTRIRLNDDGSFVETDTYLQGRSGQLFADYGRWTRQGEKLILTSSNGDVQSYQVRPDSLLMLDQDDKPLPDEHQYVLQGAEVALPSDPMSVRGMYTPRATGAVLQDCATGLTFTLQGESKALQAAYRKAAQKLHGKDPQKPLLVELTAHFADKPDKAGDSDEVSASSVLVVDSLEGFVPAEQCQSEEE</sequence>
<dbReference type="EMBL" id="JAFNAA010000010">
    <property type="protein sequence ID" value="MBO1108596.1"/>
    <property type="molecule type" value="Genomic_DNA"/>
</dbReference>
<evidence type="ECO:0000256" key="1">
    <source>
        <dbReference type="SAM" id="SignalP"/>
    </source>
</evidence>
<feature type="chain" id="PRO_5034673851" evidence="1">
    <location>
        <begin position="26"/>
        <end position="243"/>
    </location>
</feature>
<organism evidence="3 4">
    <name type="scientific">Plesiomonas shigelloides</name>
    <name type="common">Aeromonas shigelloides</name>
    <dbReference type="NCBI Taxonomy" id="703"/>
    <lineage>
        <taxon>Bacteria</taxon>
        <taxon>Pseudomonadati</taxon>
        <taxon>Pseudomonadota</taxon>
        <taxon>Gammaproteobacteria</taxon>
        <taxon>Enterobacterales</taxon>
        <taxon>Enterobacteriaceae</taxon>
        <taxon>Plesiomonas</taxon>
    </lineage>
</organism>
<feature type="domain" description="NlpE C-terminal OB" evidence="2">
    <location>
        <begin position="141"/>
        <end position="239"/>
    </location>
</feature>
<dbReference type="Proteomes" id="UP000664658">
    <property type="component" value="Unassembled WGS sequence"/>
</dbReference>
<dbReference type="Gene3D" id="2.40.50.540">
    <property type="match status" value="1"/>
</dbReference>
<comment type="caution">
    <text evidence="3">The sequence shown here is derived from an EMBL/GenBank/DDBJ whole genome shotgun (WGS) entry which is preliminary data.</text>
</comment>
<name>A0A8I2B386_PLESH</name>
<reference evidence="3" key="1">
    <citation type="submission" date="2021-03" db="EMBL/GenBank/DDBJ databases">
        <title>Plesiomonas shigelloides zfcc0051, isolated from zebrafish feces.</title>
        <authorList>
            <person name="Vanderhoek Z."/>
            <person name="Gaulke C."/>
        </authorList>
    </citation>
    <scope>NUCLEOTIDE SEQUENCE</scope>
    <source>
        <strain evidence="3">Zfcc0051</strain>
    </source>
</reference>
<dbReference type="Pfam" id="PF17185">
    <property type="entry name" value="NlpE_C"/>
    <property type="match status" value="1"/>
</dbReference>
<dbReference type="InterPro" id="IPR038139">
    <property type="entry name" value="NlpE_C_sf"/>
</dbReference>
<feature type="signal peptide" evidence="1">
    <location>
        <begin position="1"/>
        <end position="25"/>
    </location>
</feature>
<evidence type="ECO:0000259" key="2">
    <source>
        <dbReference type="Pfam" id="PF17185"/>
    </source>
</evidence>
<evidence type="ECO:0000313" key="3">
    <source>
        <dbReference type="EMBL" id="MBO1108596.1"/>
    </source>
</evidence>
<dbReference type="AlphaFoldDB" id="A0A8I2B386"/>
<gene>
    <name evidence="3" type="ORF">J2R62_10215</name>
</gene>
<dbReference type="InterPro" id="IPR033450">
    <property type="entry name" value="NlpE_C"/>
</dbReference>
<accession>A0A8I2B386</accession>
<protein>
    <submittedName>
        <fullName evidence="3">Copper resistance protein NlpE N-terminal domain-containing protein</fullName>
    </submittedName>
</protein>